<evidence type="ECO:0000256" key="1">
    <source>
        <dbReference type="ARBA" id="ARBA00004651"/>
    </source>
</evidence>
<feature type="transmembrane region" description="Helical" evidence="8">
    <location>
        <begin position="290"/>
        <end position="308"/>
    </location>
</feature>
<dbReference type="InterPro" id="IPR038731">
    <property type="entry name" value="RgtA/B/C-like"/>
</dbReference>
<proteinExistence type="predicted"/>
<keyword evidence="2" id="KW-1003">Cell membrane</keyword>
<feature type="transmembrane region" description="Helical" evidence="8">
    <location>
        <begin position="341"/>
        <end position="363"/>
    </location>
</feature>
<organism evidence="10 11">
    <name type="scientific">Streptomyces inhibens</name>
    <dbReference type="NCBI Taxonomy" id="2293571"/>
    <lineage>
        <taxon>Bacteria</taxon>
        <taxon>Bacillati</taxon>
        <taxon>Actinomycetota</taxon>
        <taxon>Actinomycetes</taxon>
        <taxon>Kitasatosporales</taxon>
        <taxon>Streptomycetaceae</taxon>
        <taxon>Streptomyces</taxon>
    </lineage>
</organism>
<evidence type="ECO:0000313" key="10">
    <source>
        <dbReference type="EMBL" id="REK87543.1"/>
    </source>
</evidence>
<feature type="transmembrane region" description="Helical" evidence="8">
    <location>
        <begin position="150"/>
        <end position="165"/>
    </location>
</feature>
<evidence type="ECO:0000313" key="11">
    <source>
        <dbReference type="Proteomes" id="UP000262477"/>
    </source>
</evidence>
<evidence type="ECO:0000256" key="5">
    <source>
        <dbReference type="ARBA" id="ARBA00022692"/>
    </source>
</evidence>
<keyword evidence="4 10" id="KW-0808">Transferase</keyword>
<comment type="caution">
    <text evidence="10">The sequence shown here is derived from an EMBL/GenBank/DDBJ whole genome shotgun (WGS) entry which is preliminary data.</text>
</comment>
<evidence type="ECO:0000256" key="4">
    <source>
        <dbReference type="ARBA" id="ARBA00022679"/>
    </source>
</evidence>
<dbReference type="AlphaFoldDB" id="A0A371PZK3"/>
<dbReference type="Proteomes" id="UP000262477">
    <property type="component" value="Unassembled WGS sequence"/>
</dbReference>
<evidence type="ECO:0000256" key="2">
    <source>
        <dbReference type="ARBA" id="ARBA00022475"/>
    </source>
</evidence>
<evidence type="ECO:0000256" key="8">
    <source>
        <dbReference type="SAM" id="Phobius"/>
    </source>
</evidence>
<feature type="transmembrane region" description="Helical" evidence="8">
    <location>
        <begin position="26"/>
        <end position="43"/>
    </location>
</feature>
<keyword evidence="11" id="KW-1185">Reference proteome</keyword>
<dbReference type="PANTHER" id="PTHR33908">
    <property type="entry name" value="MANNOSYLTRANSFERASE YKCB-RELATED"/>
    <property type="match status" value="1"/>
</dbReference>
<dbReference type="PANTHER" id="PTHR33908:SF11">
    <property type="entry name" value="MEMBRANE PROTEIN"/>
    <property type="match status" value="1"/>
</dbReference>
<keyword evidence="5 8" id="KW-0812">Transmembrane</keyword>
<evidence type="ECO:0000256" key="7">
    <source>
        <dbReference type="ARBA" id="ARBA00023136"/>
    </source>
</evidence>
<comment type="subcellular location">
    <subcellularLocation>
        <location evidence="1">Cell membrane</location>
        <topology evidence="1">Multi-pass membrane protein</topology>
    </subcellularLocation>
</comment>
<dbReference type="Pfam" id="PF13231">
    <property type="entry name" value="PMT_2"/>
    <property type="match status" value="1"/>
</dbReference>
<feature type="transmembrane region" description="Helical" evidence="8">
    <location>
        <begin position="256"/>
        <end position="278"/>
    </location>
</feature>
<evidence type="ECO:0000259" key="9">
    <source>
        <dbReference type="Pfam" id="PF13231"/>
    </source>
</evidence>
<dbReference type="InterPro" id="IPR050297">
    <property type="entry name" value="LipidA_mod_glycosyltrf_83"/>
</dbReference>
<feature type="transmembrane region" description="Helical" evidence="8">
    <location>
        <begin position="172"/>
        <end position="203"/>
    </location>
</feature>
<evidence type="ECO:0000256" key="6">
    <source>
        <dbReference type="ARBA" id="ARBA00022989"/>
    </source>
</evidence>
<sequence>MMTTSLDRDSRAAAAEPGVFRPAPMAWRPVAVVVAALAVLLFAFAGEYGYHADELYFRLLGVHGFAWGYVDQPPLLPLAVRTSMEIFGDSMWAIRVPAVLCAAAVTALGAMIAAELGGSRRAQTLTAFGVATSTMVLSFGHWILTTSFDTVAWAAVLLFVMRVLLRGESKWWLWAGVVVGVALYAKYIVLLLPVALLVGLALVGPRKVFRDGKLYAGTALALVIGSPNLIYQATHDFPQLQMAEGLAGTDGEANRAMFATNLILLFGPALFVLCMIGLVKLFRVPEWKPVRTLAVGYLAATAASYLIEGGRPDYTGGLLIALLAAGCVTADRWAGARKLRLSVLAVSLTLSTAVQMLLSLPVIPKTSLRDFQIASMALETVGWPRLVQQTEAAYRALPAADRDRAIVLTENFGEAGALDHYGHGLPAVYSGHNELYHWGPPPQRAEVVVAVGIDRKRLSADFTSCKVVDHIDNRLGIDNPEQGVPITVCHGPKKPWSALWPAYRHYNAYL</sequence>
<keyword evidence="3" id="KW-0328">Glycosyltransferase</keyword>
<accession>A0A371PZK3</accession>
<keyword evidence="7 8" id="KW-0472">Membrane</keyword>
<feature type="transmembrane region" description="Helical" evidence="8">
    <location>
        <begin position="90"/>
        <end position="113"/>
    </location>
</feature>
<dbReference type="GO" id="GO:0009103">
    <property type="term" value="P:lipopolysaccharide biosynthetic process"/>
    <property type="evidence" value="ECO:0007669"/>
    <property type="project" value="UniProtKB-ARBA"/>
</dbReference>
<dbReference type="OrthoDB" id="5166595at2"/>
<dbReference type="EMBL" id="QUAC01000209">
    <property type="protein sequence ID" value="REK87543.1"/>
    <property type="molecule type" value="Genomic_DNA"/>
</dbReference>
<protein>
    <submittedName>
        <fullName evidence="10">Phospholipid carrier-dependent glycosyltransferase</fullName>
    </submittedName>
</protein>
<keyword evidence="6 8" id="KW-1133">Transmembrane helix</keyword>
<reference evidence="10 11" key="1">
    <citation type="submission" date="2018-08" db="EMBL/GenBank/DDBJ databases">
        <title>Streptomyces NEAU-D10 sp. nov., a novel Actinomycete isolated from soil.</title>
        <authorList>
            <person name="Jin L."/>
        </authorList>
    </citation>
    <scope>NUCLEOTIDE SEQUENCE [LARGE SCALE GENOMIC DNA]</scope>
    <source>
        <strain evidence="10 11">NEAU-D10</strain>
    </source>
</reference>
<evidence type="ECO:0000256" key="3">
    <source>
        <dbReference type="ARBA" id="ARBA00022676"/>
    </source>
</evidence>
<dbReference type="GO" id="GO:0016763">
    <property type="term" value="F:pentosyltransferase activity"/>
    <property type="evidence" value="ECO:0007669"/>
    <property type="project" value="TreeGrafter"/>
</dbReference>
<feature type="domain" description="Glycosyltransferase RgtA/B/C/D-like" evidence="9">
    <location>
        <begin position="71"/>
        <end position="231"/>
    </location>
</feature>
<gene>
    <name evidence="10" type="ORF">DY245_26060</name>
</gene>
<dbReference type="GO" id="GO:0005886">
    <property type="term" value="C:plasma membrane"/>
    <property type="evidence" value="ECO:0007669"/>
    <property type="project" value="UniProtKB-SubCell"/>
</dbReference>
<feature type="transmembrane region" description="Helical" evidence="8">
    <location>
        <begin position="314"/>
        <end position="334"/>
    </location>
</feature>
<name>A0A371PZK3_STRIH</name>